<reference evidence="5" key="1">
    <citation type="submission" date="2021-02" db="EMBL/GenBank/DDBJ databases">
        <title>Comparative genomics reveals that relaxation of natural selection precedes convergent phenotypic evolution of cavefish.</title>
        <authorList>
            <person name="Peng Z."/>
        </authorList>
    </citation>
    <scope>NUCLEOTIDE SEQUENCE</scope>
    <source>
        <tissue evidence="5">Muscle</tissue>
    </source>
</reference>
<proteinExistence type="predicted"/>
<dbReference type="Gene3D" id="3.90.1750.10">
    <property type="entry name" value="Hect, E3 ligase catalytic domains"/>
    <property type="match status" value="1"/>
</dbReference>
<dbReference type="SUPFAM" id="SSF56204">
    <property type="entry name" value="Hect, E3 ligase catalytic domain"/>
    <property type="match status" value="1"/>
</dbReference>
<keyword evidence="2 3" id="KW-0833">Ubl conjugation pathway</keyword>
<accession>A0A9W7TAD3</accession>
<dbReference type="GO" id="GO:0004842">
    <property type="term" value="F:ubiquitin-protein transferase activity"/>
    <property type="evidence" value="ECO:0007669"/>
    <property type="project" value="InterPro"/>
</dbReference>
<dbReference type="Gene3D" id="3.30.2410.10">
    <property type="entry name" value="Hect, E3 ligase catalytic domain"/>
    <property type="match status" value="1"/>
</dbReference>
<gene>
    <name evidence="5" type="ORF">IRJ41_000347</name>
</gene>
<evidence type="ECO:0000256" key="1">
    <source>
        <dbReference type="ARBA" id="ARBA00022679"/>
    </source>
</evidence>
<comment type="caution">
    <text evidence="3">Lacks conserved residue(s) required for the propagation of feature annotation.</text>
</comment>
<dbReference type="AlphaFoldDB" id="A0A9W7TAD3"/>
<dbReference type="InterPro" id="IPR000569">
    <property type="entry name" value="HECT_dom"/>
</dbReference>
<dbReference type="SMART" id="SM00119">
    <property type="entry name" value="HECTc"/>
    <property type="match status" value="1"/>
</dbReference>
<comment type="caution">
    <text evidence="5">The sequence shown here is derived from an EMBL/GenBank/DDBJ whole genome shotgun (WGS) entry which is preliminary data.</text>
</comment>
<evidence type="ECO:0000256" key="2">
    <source>
        <dbReference type="ARBA" id="ARBA00022786"/>
    </source>
</evidence>
<evidence type="ECO:0000313" key="5">
    <source>
        <dbReference type="EMBL" id="KAI7794773.1"/>
    </source>
</evidence>
<evidence type="ECO:0000256" key="3">
    <source>
        <dbReference type="PROSITE-ProRule" id="PRU00104"/>
    </source>
</evidence>
<feature type="domain" description="HECT" evidence="4">
    <location>
        <begin position="303"/>
        <end position="375"/>
    </location>
</feature>
<sequence>QPDRDLLDILKEFREENLDCYTSITVIARRKHILRGACMVLSRGYFEWYKTPNIEFVGEMAEDYGGPRREFFRLLMIELQSTLGIFEGKPGELLFSYNQKALAENKCYTAGKLIAWSLVHNGPGIRCINKELFLIMCGQKPNLTMFDLGNFLECDVAEKLTKVVRCSTAEELREFKNSLGDWICDCGVPSIFTASVSDLPTIYGQLVTHYIYHRVASMIQQFTAGINSCGHLWEVVRSNSVAFLPLFTNTRGNLKRNDVKDLFDIVWSTPGSNRRDLEEETVFQWECWLMSIQEDVAISFEDLLAFVTAADSIPPLGFQQKCHTEFYEQEEPTRRIPYASTCALTLYLPRGVIEEEEFKELMFTAIKGSLGFGKV</sequence>
<keyword evidence="6" id="KW-1185">Reference proteome</keyword>
<protein>
    <submittedName>
        <fullName evidence="5">G2/M phase-specific E3 ubiquitin-protein ligase-like</fullName>
    </submittedName>
</protein>
<dbReference type="Proteomes" id="UP001059041">
    <property type="component" value="Linkage Group LG20"/>
</dbReference>
<dbReference type="PROSITE" id="PS50237">
    <property type="entry name" value="HECT"/>
    <property type="match status" value="2"/>
</dbReference>
<evidence type="ECO:0000313" key="6">
    <source>
        <dbReference type="Proteomes" id="UP001059041"/>
    </source>
</evidence>
<dbReference type="Pfam" id="PF00632">
    <property type="entry name" value="HECT"/>
    <property type="match status" value="1"/>
</dbReference>
<dbReference type="EMBL" id="JAFHDT010000020">
    <property type="protein sequence ID" value="KAI7794773.1"/>
    <property type="molecule type" value="Genomic_DNA"/>
</dbReference>
<evidence type="ECO:0000259" key="4">
    <source>
        <dbReference type="PROSITE" id="PS50237"/>
    </source>
</evidence>
<feature type="domain" description="HECT" evidence="4">
    <location>
        <begin position="54"/>
        <end position="79"/>
    </location>
</feature>
<dbReference type="InterPro" id="IPR035983">
    <property type="entry name" value="Hect_E3_ubiquitin_ligase"/>
</dbReference>
<feature type="active site" description="Glycyl thioester intermediate" evidence="3">
    <location>
        <position position="342"/>
    </location>
</feature>
<name>A0A9W7TAD3_TRIRA</name>
<keyword evidence="1" id="KW-0808">Transferase</keyword>
<feature type="non-terminal residue" evidence="5">
    <location>
        <position position="375"/>
    </location>
</feature>
<organism evidence="5 6">
    <name type="scientific">Triplophysa rosa</name>
    <name type="common">Cave loach</name>
    <dbReference type="NCBI Taxonomy" id="992332"/>
    <lineage>
        <taxon>Eukaryota</taxon>
        <taxon>Metazoa</taxon>
        <taxon>Chordata</taxon>
        <taxon>Craniata</taxon>
        <taxon>Vertebrata</taxon>
        <taxon>Euteleostomi</taxon>
        <taxon>Actinopterygii</taxon>
        <taxon>Neopterygii</taxon>
        <taxon>Teleostei</taxon>
        <taxon>Ostariophysi</taxon>
        <taxon>Cypriniformes</taxon>
        <taxon>Nemacheilidae</taxon>
        <taxon>Triplophysa</taxon>
    </lineage>
</organism>